<keyword evidence="5" id="KW-0631">Potassium channel</keyword>
<keyword evidence="11" id="KW-0407">Ion channel</keyword>
<sequence length="347" mass="38452">MDKLLNEPGSSKGAMTLACFILFLIVVSTVNFCVDTLPNVYKADLGNDAMSQMFGQPTATVETICIACFTIEFCLRLGIAKKRIQFMRDTLNLIDLVAIVPFYVELIIAGVEVPGLSVLRVMRLARVFRLFKVSKGSITVLTRTMSKSAKPLYMLVFLTMIATVLFASILYYVERGTYDEQTGVWIRVVGHRCEVKCQKAGYPAGCVPGADKVEVQWADHCPKGCLNECTDIFEQSPFESIPQSAWWSLVTMTTLGYGDMFPVSVLGKFLGMVTVMTGILVIALPITVVGSNFNSVYSREGEALDITRELPGAETLVWQGSSDSSDGEEKMQKRLRKRTVRRRRGAL</sequence>
<evidence type="ECO:0000256" key="12">
    <source>
        <dbReference type="SAM" id="MobiDB-lite"/>
    </source>
</evidence>
<dbReference type="GO" id="GO:0005249">
    <property type="term" value="F:voltage-gated potassium channel activity"/>
    <property type="evidence" value="ECO:0007669"/>
    <property type="project" value="InterPro"/>
</dbReference>
<comment type="caution">
    <text evidence="15">The sequence shown here is derived from an EMBL/GenBank/DDBJ whole genome shotgun (WGS) entry which is preliminary data.</text>
</comment>
<dbReference type="PANTHER" id="PTHR11537">
    <property type="entry name" value="VOLTAGE-GATED POTASSIUM CHANNEL"/>
    <property type="match status" value="1"/>
</dbReference>
<keyword evidence="2" id="KW-0813">Transport</keyword>
<proteinExistence type="predicted"/>
<dbReference type="OrthoDB" id="415460at2759"/>
<comment type="subcellular location">
    <subcellularLocation>
        <location evidence="1">Membrane</location>
        <topology evidence="1">Multi-pass membrane protein</topology>
    </subcellularLocation>
</comment>
<keyword evidence="8 13" id="KW-1133">Transmembrane helix</keyword>
<organism evidence="15 16">
    <name type="scientific">Pycnococcus provasolii</name>
    <dbReference type="NCBI Taxonomy" id="41880"/>
    <lineage>
        <taxon>Eukaryota</taxon>
        <taxon>Viridiplantae</taxon>
        <taxon>Chlorophyta</taxon>
        <taxon>Pseudoscourfieldiophyceae</taxon>
        <taxon>Pseudoscourfieldiales</taxon>
        <taxon>Pycnococcaceae</taxon>
        <taxon>Pycnococcus</taxon>
    </lineage>
</organism>
<keyword evidence="6" id="KW-0851">Voltage-gated channel</keyword>
<reference evidence="15" key="1">
    <citation type="submission" date="2020-10" db="EMBL/GenBank/DDBJ databases">
        <title>Unveiling of a novel bifunctional photoreceptor, Dualchrome1, isolated from a cosmopolitan green alga.</title>
        <authorList>
            <person name="Suzuki S."/>
            <person name="Kawachi M."/>
        </authorList>
    </citation>
    <scope>NUCLEOTIDE SEQUENCE</scope>
    <source>
        <strain evidence="15">NIES 2893</strain>
    </source>
</reference>
<feature type="region of interest" description="Disordered" evidence="12">
    <location>
        <begin position="318"/>
        <end position="347"/>
    </location>
</feature>
<accession>A0A830HQI3</accession>
<dbReference type="Gene3D" id="1.20.120.350">
    <property type="entry name" value="Voltage-gated potassium channels. Chain C"/>
    <property type="match status" value="1"/>
</dbReference>
<feature type="transmembrane region" description="Helical" evidence="13">
    <location>
        <begin position="152"/>
        <end position="173"/>
    </location>
</feature>
<evidence type="ECO:0000313" key="16">
    <source>
        <dbReference type="Proteomes" id="UP000660262"/>
    </source>
</evidence>
<evidence type="ECO:0000256" key="6">
    <source>
        <dbReference type="ARBA" id="ARBA00022882"/>
    </source>
</evidence>
<dbReference type="SUPFAM" id="SSF81324">
    <property type="entry name" value="Voltage-gated potassium channels"/>
    <property type="match status" value="1"/>
</dbReference>
<evidence type="ECO:0000256" key="3">
    <source>
        <dbReference type="ARBA" id="ARBA00022538"/>
    </source>
</evidence>
<evidence type="ECO:0000256" key="8">
    <source>
        <dbReference type="ARBA" id="ARBA00022989"/>
    </source>
</evidence>
<dbReference type="Pfam" id="PF00520">
    <property type="entry name" value="Ion_trans"/>
    <property type="match status" value="1"/>
</dbReference>
<dbReference type="PRINTS" id="PR00169">
    <property type="entry name" value="KCHANNEL"/>
</dbReference>
<evidence type="ECO:0000256" key="4">
    <source>
        <dbReference type="ARBA" id="ARBA00022692"/>
    </source>
</evidence>
<evidence type="ECO:0000256" key="5">
    <source>
        <dbReference type="ARBA" id="ARBA00022826"/>
    </source>
</evidence>
<keyword evidence="4 13" id="KW-0812">Transmembrane</keyword>
<dbReference type="Gene3D" id="1.10.287.70">
    <property type="match status" value="1"/>
</dbReference>
<dbReference type="AlphaFoldDB" id="A0A830HQI3"/>
<evidence type="ECO:0000256" key="7">
    <source>
        <dbReference type="ARBA" id="ARBA00022958"/>
    </source>
</evidence>
<feature type="compositionally biased region" description="Basic residues" evidence="12">
    <location>
        <begin position="333"/>
        <end position="347"/>
    </location>
</feature>
<dbReference type="InterPro" id="IPR027359">
    <property type="entry name" value="Volt_channel_dom_sf"/>
</dbReference>
<dbReference type="GO" id="GO:0008076">
    <property type="term" value="C:voltage-gated potassium channel complex"/>
    <property type="evidence" value="ECO:0007669"/>
    <property type="project" value="InterPro"/>
</dbReference>
<protein>
    <recommendedName>
        <fullName evidence="14">Ion transport domain-containing protein</fullName>
    </recommendedName>
</protein>
<gene>
    <name evidence="15" type="ORF">PPROV_000770200</name>
</gene>
<evidence type="ECO:0000256" key="10">
    <source>
        <dbReference type="ARBA" id="ARBA00023136"/>
    </source>
</evidence>
<dbReference type="PANTHER" id="PTHR11537:SF254">
    <property type="entry name" value="POTASSIUM VOLTAGE-GATED CHANNEL PROTEIN SHAB"/>
    <property type="match status" value="1"/>
</dbReference>
<evidence type="ECO:0000256" key="2">
    <source>
        <dbReference type="ARBA" id="ARBA00022448"/>
    </source>
</evidence>
<keyword evidence="3" id="KW-0633">Potassium transport</keyword>
<evidence type="ECO:0000313" key="15">
    <source>
        <dbReference type="EMBL" id="GHP08965.1"/>
    </source>
</evidence>
<evidence type="ECO:0000256" key="1">
    <source>
        <dbReference type="ARBA" id="ARBA00004141"/>
    </source>
</evidence>
<feature type="transmembrane region" description="Helical" evidence="13">
    <location>
        <begin position="269"/>
        <end position="289"/>
    </location>
</feature>
<dbReference type="GO" id="GO:0001508">
    <property type="term" value="P:action potential"/>
    <property type="evidence" value="ECO:0007669"/>
    <property type="project" value="TreeGrafter"/>
</dbReference>
<keyword evidence="10 13" id="KW-0472">Membrane</keyword>
<evidence type="ECO:0000256" key="9">
    <source>
        <dbReference type="ARBA" id="ARBA00023065"/>
    </source>
</evidence>
<keyword evidence="7" id="KW-0630">Potassium</keyword>
<dbReference type="EMBL" id="BNJQ01000023">
    <property type="protein sequence ID" value="GHP08965.1"/>
    <property type="molecule type" value="Genomic_DNA"/>
</dbReference>
<feature type="domain" description="Ion transport" evidence="14">
    <location>
        <begin position="17"/>
        <end position="300"/>
    </location>
</feature>
<feature type="transmembrane region" description="Helical" evidence="13">
    <location>
        <begin position="56"/>
        <end position="79"/>
    </location>
</feature>
<keyword evidence="9" id="KW-0406">Ion transport</keyword>
<evidence type="ECO:0000256" key="13">
    <source>
        <dbReference type="SAM" id="Phobius"/>
    </source>
</evidence>
<keyword evidence="16" id="KW-1185">Reference proteome</keyword>
<evidence type="ECO:0000256" key="11">
    <source>
        <dbReference type="ARBA" id="ARBA00023303"/>
    </source>
</evidence>
<dbReference type="InterPro" id="IPR028325">
    <property type="entry name" value="VG_K_chnl"/>
</dbReference>
<dbReference type="InterPro" id="IPR005821">
    <property type="entry name" value="Ion_trans_dom"/>
</dbReference>
<dbReference type="Proteomes" id="UP000660262">
    <property type="component" value="Unassembled WGS sequence"/>
</dbReference>
<evidence type="ECO:0000259" key="14">
    <source>
        <dbReference type="Pfam" id="PF00520"/>
    </source>
</evidence>
<name>A0A830HQI3_9CHLO</name>